<feature type="non-terminal residue" evidence="1">
    <location>
        <position position="70"/>
    </location>
</feature>
<proteinExistence type="predicted"/>
<dbReference type="Proteomes" id="UP000538472">
    <property type="component" value="Unassembled WGS sequence"/>
</dbReference>
<organism evidence="1 2">
    <name type="scientific">Nyctibius bracteatus</name>
    <name type="common">Rufous potoo</name>
    <dbReference type="NCBI Taxonomy" id="48426"/>
    <lineage>
        <taxon>Eukaryota</taxon>
        <taxon>Metazoa</taxon>
        <taxon>Chordata</taxon>
        <taxon>Craniata</taxon>
        <taxon>Vertebrata</taxon>
        <taxon>Euteleostomi</taxon>
        <taxon>Archelosauria</taxon>
        <taxon>Archosauria</taxon>
        <taxon>Dinosauria</taxon>
        <taxon>Saurischia</taxon>
        <taxon>Theropoda</taxon>
        <taxon>Coelurosauria</taxon>
        <taxon>Aves</taxon>
        <taxon>Neognathae</taxon>
        <taxon>Neoaves</taxon>
        <taxon>Strisores</taxon>
        <taxon>Caprimulgiformes</taxon>
        <taxon>Nyctibiidae</taxon>
        <taxon>Nyctibius</taxon>
    </lineage>
</organism>
<sequence length="70" mass="7832">VCKLVAELVDELLSAYQRLSRSNFKSRLQPAIGVGCVYHNWGAWEDNVLHCLLVPLQPPPGHAFCLELDT</sequence>
<accession>A0A7K8TI57</accession>
<feature type="non-terminal residue" evidence="1">
    <location>
        <position position="1"/>
    </location>
</feature>
<gene>
    <name evidence="1" type="primary">Itpripl1_4</name>
    <name evidence="1" type="ORF">NYCBRA_R15283</name>
</gene>
<name>A0A7K8TI57_9AVES</name>
<evidence type="ECO:0000313" key="2">
    <source>
        <dbReference type="Proteomes" id="UP000538472"/>
    </source>
</evidence>
<dbReference type="EMBL" id="VWZB01003667">
    <property type="protein sequence ID" value="NXF41180.1"/>
    <property type="molecule type" value="Genomic_DNA"/>
</dbReference>
<reference evidence="1 2" key="1">
    <citation type="submission" date="2019-09" db="EMBL/GenBank/DDBJ databases">
        <title>Bird 10,000 Genomes (B10K) Project - Family phase.</title>
        <authorList>
            <person name="Zhang G."/>
        </authorList>
    </citation>
    <scope>NUCLEOTIDE SEQUENCE [LARGE SCALE GENOMIC DNA]</scope>
    <source>
        <strain evidence="1">B10K-CU-031-10</strain>
        <tissue evidence="1">Muscle</tissue>
    </source>
</reference>
<dbReference type="AlphaFoldDB" id="A0A7K8TI57"/>
<keyword evidence="2" id="KW-1185">Reference proteome</keyword>
<evidence type="ECO:0000313" key="1">
    <source>
        <dbReference type="EMBL" id="NXF41180.1"/>
    </source>
</evidence>
<comment type="caution">
    <text evidence="1">The sequence shown here is derived from an EMBL/GenBank/DDBJ whole genome shotgun (WGS) entry which is preliminary data.</text>
</comment>
<protein>
    <submittedName>
        <fullName evidence="1">IPIL1 protein</fullName>
    </submittedName>
</protein>